<keyword evidence="2" id="KW-0472">Membrane</keyword>
<feature type="transmembrane region" description="Helical" evidence="2">
    <location>
        <begin position="554"/>
        <end position="574"/>
    </location>
</feature>
<feature type="region of interest" description="Disordered" evidence="1">
    <location>
        <begin position="655"/>
        <end position="678"/>
    </location>
</feature>
<name>A0A9Q3C5V5_9BASI</name>
<feature type="transmembrane region" description="Helical" evidence="2">
    <location>
        <begin position="334"/>
        <end position="357"/>
    </location>
</feature>
<gene>
    <name evidence="3" type="ORF">O181_016541</name>
</gene>
<feature type="transmembrane region" description="Helical" evidence="2">
    <location>
        <begin position="293"/>
        <end position="314"/>
    </location>
</feature>
<keyword evidence="4" id="KW-1185">Reference proteome</keyword>
<dbReference type="OrthoDB" id="2507392at2759"/>
<proteinExistence type="predicted"/>
<accession>A0A9Q3C5V5</accession>
<evidence type="ECO:0000313" key="4">
    <source>
        <dbReference type="Proteomes" id="UP000765509"/>
    </source>
</evidence>
<feature type="compositionally biased region" description="Polar residues" evidence="1">
    <location>
        <begin position="662"/>
        <end position="678"/>
    </location>
</feature>
<dbReference type="EMBL" id="AVOT02004605">
    <property type="protein sequence ID" value="MBW0476826.1"/>
    <property type="molecule type" value="Genomic_DNA"/>
</dbReference>
<keyword evidence="2" id="KW-0812">Transmembrane</keyword>
<evidence type="ECO:0000256" key="2">
    <source>
        <dbReference type="SAM" id="Phobius"/>
    </source>
</evidence>
<evidence type="ECO:0000256" key="1">
    <source>
        <dbReference type="SAM" id="MobiDB-lite"/>
    </source>
</evidence>
<feature type="transmembrane region" description="Helical" evidence="2">
    <location>
        <begin position="480"/>
        <end position="504"/>
    </location>
</feature>
<feature type="transmembrane region" description="Helical" evidence="2">
    <location>
        <begin position="228"/>
        <end position="254"/>
    </location>
</feature>
<dbReference type="Proteomes" id="UP000765509">
    <property type="component" value="Unassembled WGS sequence"/>
</dbReference>
<sequence length="678" mass="76625">MHPDQPASRRCSSNVSQKNQERATLPPRRHQRSQTSSVLYRRKETRNGMLRCYRCHFRPISIFWKAIQNTVAIQLGWSDGGCGACQTSRRHLELLRVALLGWSLLRSWWFTQDSARALMLESRSDGMRQTISMAFLKLLNLGDSLGSWLAYFCSIIPNPTAMDGNKLCALDPLSCLINSFLRNIKGLPNILHAIQQTLAQASPTSNPFAQIIPLLQAVRFPPASTSTFVFLIALSVLHLVLTFLCLIVLIWPICNPKGNQRLKHLWLYKLIRLSDANGQPVTSTRLVLLNSGAIVAINQLIASTLSQVYIYLTYFSLKCADSPLRDQLDSWACAITLLQFYSCWSMIWSSVCTRVCNRSEYADRLMQKKPRFNFFHPISLNIFLFLAPTLVTAFAILMMVALANAASHERTEWLKLKNDLQAVANAWADLNSTYFQFTSTNSLASLQNTFLDAMKTNLSRSISHIQAMRDLFHWKKFESFSWVVILSITCCLYLIAVGQVLGMISPEIQPCNPMVQIDMVSIRSTGTSNPIALNRSSFYNKAFQVAIVRGFRYLVSYTFVMILSLLCTVAAYVVLGIKAKELVWDPSWRSKVTWLILISEAFAAMAMTFQCWRIIVNLDIIIPTDTRPVDDKCCSDDHVPRRNSEAVVGLMSVQHQSHDTTNHPTSFSNRSLQGMSQA</sequence>
<organism evidence="3 4">
    <name type="scientific">Austropuccinia psidii MF-1</name>
    <dbReference type="NCBI Taxonomy" id="1389203"/>
    <lineage>
        <taxon>Eukaryota</taxon>
        <taxon>Fungi</taxon>
        <taxon>Dikarya</taxon>
        <taxon>Basidiomycota</taxon>
        <taxon>Pucciniomycotina</taxon>
        <taxon>Pucciniomycetes</taxon>
        <taxon>Pucciniales</taxon>
        <taxon>Sphaerophragmiaceae</taxon>
        <taxon>Austropuccinia</taxon>
    </lineage>
</organism>
<evidence type="ECO:0000313" key="3">
    <source>
        <dbReference type="EMBL" id="MBW0476826.1"/>
    </source>
</evidence>
<reference evidence="3" key="1">
    <citation type="submission" date="2021-03" db="EMBL/GenBank/DDBJ databases">
        <title>Draft genome sequence of rust myrtle Austropuccinia psidii MF-1, a brazilian biotype.</title>
        <authorList>
            <person name="Quecine M.C."/>
            <person name="Pachon D.M.R."/>
            <person name="Bonatelli M.L."/>
            <person name="Correr F.H."/>
            <person name="Franceschini L.M."/>
            <person name="Leite T.F."/>
            <person name="Margarido G.R.A."/>
            <person name="Almeida C.A."/>
            <person name="Ferrarezi J.A."/>
            <person name="Labate C.A."/>
        </authorList>
    </citation>
    <scope>NUCLEOTIDE SEQUENCE</scope>
    <source>
        <strain evidence="3">MF-1</strain>
    </source>
</reference>
<comment type="caution">
    <text evidence="3">The sequence shown here is derived from an EMBL/GenBank/DDBJ whole genome shotgun (WGS) entry which is preliminary data.</text>
</comment>
<protein>
    <submittedName>
        <fullName evidence="3">Uncharacterized protein</fullName>
    </submittedName>
</protein>
<feature type="transmembrane region" description="Helical" evidence="2">
    <location>
        <begin position="378"/>
        <end position="403"/>
    </location>
</feature>
<dbReference type="AlphaFoldDB" id="A0A9Q3C5V5"/>
<feature type="transmembrane region" description="Helical" evidence="2">
    <location>
        <begin position="594"/>
        <end position="612"/>
    </location>
</feature>
<keyword evidence="2" id="KW-1133">Transmembrane helix</keyword>
<feature type="region of interest" description="Disordered" evidence="1">
    <location>
        <begin position="1"/>
        <end position="38"/>
    </location>
</feature>